<evidence type="ECO:0000259" key="13">
    <source>
        <dbReference type="Pfam" id="PF01207"/>
    </source>
</evidence>
<comment type="similarity">
    <text evidence="9">Belongs to the Dus family. DusC subfamily.</text>
</comment>
<feature type="site" description="Interacts with tRNA" evidence="9">
    <location>
        <position position="282"/>
    </location>
</feature>
<dbReference type="InterPro" id="IPR013785">
    <property type="entry name" value="Aldolase_TIM"/>
</dbReference>
<dbReference type="SUPFAM" id="SSF51395">
    <property type="entry name" value="FMN-linked oxidoreductases"/>
    <property type="match status" value="1"/>
</dbReference>
<dbReference type="PANTHER" id="PTHR11082:SF26">
    <property type="entry name" value="TRNA-DIHYDROURIDINE(16) SYNTHASE"/>
    <property type="match status" value="1"/>
</dbReference>
<dbReference type="EC" id="1.3.1.-" evidence="9"/>
<feature type="site" description="Interacts with tRNA" evidence="9">
    <location>
        <position position="176"/>
    </location>
</feature>
<evidence type="ECO:0000256" key="4">
    <source>
        <dbReference type="ARBA" id="ARBA00022643"/>
    </source>
</evidence>
<dbReference type="HAMAP" id="MF_02043">
    <property type="entry name" value="DusC_subfam"/>
    <property type="match status" value="1"/>
</dbReference>
<comment type="caution">
    <text evidence="9">Lacks conserved residue(s) required for the propagation of feature annotation.</text>
</comment>
<feature type="binding site" evidence="9 12">
    <location>
        <position position="68"/>
    </location>
    <ligand>
        <name>FMN</name>
        <dbReference type="ChEBI" id="CHEBI:58210"/>
    </ligand>
</feature>
<dbReference type="RefSeq" id="WP_002709019.1">
    <property type="nucleotide sequence ID" value="NZ_JH651384.1"/>
</dbReference>
<proteinExistence type="inferred from homology"/>
<dbReference type="Pfam" id="PF01207">
    <property type="entry name" value="Dus"/>
    <property type="match status" value="1"/>
</dbReference>
<evidence type="ECO:0000256" key="10">
    <source>
        <dbReference type="PIRNR" id="PIRNR006621"/>
    </source>
</evidence>
<gene>
    <name evidence="9" type="primary">dusC</name>
    <name evidence="14" type="ORF">Thini_2567</name>
</gene>
<dbReference type="InterPro" id="IPR035587">
    <property type="entry name" value="DUS-like_FMN-bd"/>
</dbReference>
<keyword evidence="6 9" id="KW-0521">NADP</keyword>
<sequence>MRLILAPMEGVLDHTLRDILTRIGGYDRCVTEFVRVLDRPLPVRVFYRACPELLADGKTPAGTPVYLQLLGGDPPVMAANAHIAAQLGAPGIDLNFGCPSKTVNSSDGGSVLLREPERVYGIVRAVRLAVSPQIPVTTKIRLGFHDSSLFEDIALGIQAAGATELCVHARTRQQGYLPPAYWPEIGKVKPKLTLPVIANGEIWSTANARQAQAESGCTDLMLGRSALSFPDLAQAIKAQHAGEDYTPMPWAAVLPLVLQYAATLEGRAPKYAASFIKQWFTYLRRQYPEAETLFQHIKRLKLPTDIRQVLEGHSP</sequence>
<comment type="cofactor">
    <cofactor evidence="1 9 10 12">
        <name>FMN</name>
        <dbReference type="ChEBI" id="CHEBI:58210"/>
    </cofactor>
</comment>
<dbReference type="OrthoDB" id="5289281at2"/>
<keyword evidence="7 9" id="KW-0694">RNA-binding</keyword>
<comment type="similarity">
    <text evidence="10">Belongs to the dus family.</text>
</comment>
<evidence type="ECO:0000256" key="12">
    <source>
        <dbReference type="PIRSR" id="PIRSR006621-2"/>
    </source>
</evidence>
<dbReference type="Gene3D" id="1.20.225.30">
    <property type="entry name" value="Dihydrouridine synthase, C-terminal recognition domain"/>
    <property type="match status" value="1"/>
</dbReference>
<feature type="site" description="Interacts with tRNA" evidence="9">
    <location>
        <position position="95"/>
    </location>
</feature>
<feature type="site" description="Interacts with tRNA; defines subfamily-specific binding signature" evidence="9">
    <location>
        <position position="298"/>
    </location>
</feature>
<feature type="binding site" evidence="9">
    <location>
        <begin position="199"/>
        <end position="201"/>
    </location>
    <ligand>
        <name>FMN</name>
        <dbReference type="ChEBI" id="CHEBI:58210"/>
    </ligand>
</feature>
<dbReference type="GO" id="GO:0010181">
    <property type="term" value="F:FMN binding"/>
    <property type="evidence" value="ECO:0007669"/>
    <property type="project" value="UniProtKB-UniRule"/>
</dbReference>
<dbReference type="GO" id="GO:0000049">
    <property type="term" value="F:tRNA binding"/>
    <property type="evidence" value="ECO:0007669"/>
    <property type="project" value="UniProtKB-UniRule"/>
</dbReference>
<keyword evidence="8 9" id="KW-0560">Oxidoreductase</keyword>
<keyword evidence="5 9" id="KW-0819">tRNA processing</keyword>
<keyword evidence="4 9" id="KW-0288">FMN</keyword>
<dbReference type="PROSITE" id="PS01136">
    <property type="entry name" value="UPF0034"/>
    <property type="match status" value="1"/>
</dbReference>
<evidence type="ECO:0000256" key="1">
    <source>
        <dbReference type="ARBA" id="ARBA00001917"/>
    </source>
</evidence>
<dbReference type="GO" id="GO:0050660">
    <property type="term" value="F:flavin adenine dinucleotide binding"/>
    <property type="evidence" value="ECO:0007669"/>
    <property type="project" value="InterPro"/>
</dbReference>
<feature type="site" description="Interacts with tRNA; defines subfamily-specific binding signature" evidence="9">
    <location>
        <position position="277"/>
    </location>
</feature>
<evidence type="ECO:0000256" key="2">
    <source>
        <dbReference type="ARBA" id="ARBA00022555"/>
    </source>
</evidence>
<dbReference type="AlphaFoldDB" id="A0A656HF95"/>
<dbReference type="InterPro" id="IPR018517">
    <property type="entry name" value="tRNA_hU_synthase_CS"/>
</dbReference>
<evidence type="ECO:0000256" key="5">
    <source>
        <dbReference type="ARBA" id="ARBA00022694"/>
    </source>
</evidence>
<name>A0A656HF95_THINJ</name>
<comment type="function">
    <text evidence="9">Catalyzes the synthesis of 5,6-dihydrouridine (D), a modified base found in the D-loop of most tRNAs, via the reduction of the C5-C6 double bond in target uridines. Specifically modifies U16 in tRNAs.</text>
</comment>
<dbReference type="Proteomes" id="UP000005317">
    <property type="component" value="Unassembled WGS sequence"/>
</dbReference>
<evidence type="ECO:0000256" key="6">
    <source>
        <dbReference type="ARBA" id="ARBA00022857"/>
    </source>
</evidence>
<evidence type="ECO:0000256" key="8">
    <source>
        <dbReference type="ARBA" id="ARBA00023002"/>
    </source>
</evidence>
<dbReference type="EMBL" id="JH651384">
    <property type="protein sequence ID" value="EIJ35107.1"/>
    <property type="molecule type" value="Genomic_DNA"/>
</dbReference>
<keyword evidence="2 9" id="KW-0820">tRNA-binding</keyword>
<feature type="site" description="Interacts with tRNA; defines subfamily-specific binding signature" evidence="9">
    <location>
        <position position="35"/>
    </location>
</feature>
<dbReference type="Gene3D" id="3.20.20.70">
    <property type="entry name" value="Aldolase class I"/>
    <property type="match status" value="1"/>
</dbReference>
<evidence type="ECO:0000313" key="14">
    <source>
        <dbReference type="EMBL" id="EIJ35107.1"/>
    </source>
</evidence>
<evidence type="ECO:0000256" key="11">
    <source>
        <dbReference type="PIRSR" id="PIRSR006621-1"/>
    </source>
</evidence>
<dbReference type="InterPro" id="IPR001269">
    <property type="entry name" value="DUS_fam"/>
</dbReference>
<keyword evidence="12" id="KW-0547">Nucleotide-binding</keyword>
<organism evidence="14 15">
    <name type="scientific">Thiothrix nivea (strain ATCC 35100 / DSM 5205 / JP2)</name>
    <dbReference type="NCBI Taxonomy" id="870187"/>
    <lineage>
        <taxon>Bacteria</taxon>
        <taxon>Pseudomonadati</taxon>
        <taxon>Pseudomonadota</taxon>
        <taxon>Gammaproteobacteria</taxon>
        <taxon>Thiotrichales</taxon>
        <taxon>Thiotrichaceae</taxon>
        <taxon>Thiothrix</taxon>
    </lineage>
</organism>
<dbReference type="InterPro" id="IPR032886">
    <property type="entry name" value="DusC"/>
</dbReference>
<feature type="binding site" evidence="9 12">
    <location>
        <begin position="223"/>
        <end position="224"/>
    </location>
    <ligand>
        <name>FMN</name>
        <dbReference type="ChEBI" id="CHEBI:58210"/>
    </ligand>
</feature>
<comment type="catalytic activity">
    <reaction evidence="9">
        <text>5,6-dihydrouridine(16) in tRNA + NADP(+) = uridine(16) in tRNA + NADPH + H(+)</text>
        <dbReference type="Rhea" id="RHEA:53376"/>
        <dbReference type="Rhea" id="RHEA-COMP:13543"/>
        <dbReference type="Rhea" id="RHEA-COMP:13544"/>
        <dbReference type="ChEBI" id="CHEBI:15378"/>
        <dbReference type="ChEBI" id="CHEBI:57783"/>
        <dbReference type="ChEBI" id="CHEBI:58349"/>
        <dbReference type="ChEBI" id="CHEBI:65315"/>
        <dbReference type="ChEBI" id="CHEBI:74443"/>
    </reaction>
</comment>
<evidence type="ECO:0000313" key="15">
    <source>
        <dbReference type="Proteomes" id="UP000005317"/>
    </source>
</evidence>
<protein>
    <recommendedName>
        <fullName evidence="9">tRNA-dihydrouridine(16) synthase</fullName>
        <ecNumber evidence="9">1.3.1.-</ecNumber>
    </recommendedName>
    <alternativeName>
        <fullName evidence="9">U16-specific dihydrouridine synthase</fullName>
        <shortName evidence="9">U16-specific Dus</shortName>
    </alternativeName>
    <alternativeName>
        <fullName evidence="9">tRNA-dihydrouridine synthase C</fullName>
    </alternativeName>
</protein>
<keyword evidence="3 9" id="KW-0285">Flavoprotein</keyword>
<keyword evidence="15" id="KW-1185">Reference proteome</keyword>
<dbReference type="PIRSF" id="PIRSF006621">
    <property type="entry name" value="Dus"/>
    <property type="match status" value="1"/>
</dbReference>
<dbReference type="PANTHER" id="PTHR11082">
    <property type="entry name" value="TRNA-DIHYDROURIDINE SYNTHASE"/>
    <property type="match status" value="1"/>
</dbReference>
<feature type="binding site" evidence="9 12">
    <location>
        <position position="139"/>
    </location>
    <ligand>
        <name>FMN</name>
        <dbReference type="ChEBI" id="CHEBI:58210"/>
    </ligand>
</feature>
<comment type="catalytic activity">
    <reaction evidence="9">
        <text>5,6-dihydrouridine(16) in tRNA + NAD(+) = uridine(16) in tRNA + NADH + H(+)</text>
        <dbReference type="Rhea" id="RHEA:53380"/>
        <dbReference type="Rhea" id="RHEA-COMP:13543"/>
        <dbReference type="Rhea" id="RHEA-COMP:13544"/>
        <dbReference type="ChEBI" id="CHEBI:15378"/>
        <dbReference type="ChEBI" id="CHEBI:57540"/>
        <dbReference type="ChEBI" id="CHEBI:57945"/>
        <dbReference type="ChEBI" id="CHEBI:65315"/>
        <dbReference type="ChEBI" id="CHEBI:74443"/>
    </reaction>
</comment>
<feature type="domain" description="DUS-like FMN-binding" evidence="13">
    <location>
        <begin position="4"/>
        <end position="298"/>
    </location>
</feature>
<dbReference type="CDD" id="cd02801">
    <property type="entry name" value="DUS_like_FMN"/>
    <property type="match status" value="1"/>
</dbReference>
<dbReference type="InterPro" id="IPR042270">
    <property type="entry name" value="DusC_C"/>
</dbReference>
<feature type="binding site" evidence="12">
    <location>
        <position position="168"/>
    </location>
    <ligand>
        <name>FMN</name>
        <dbReference type="ChEBI" id="CHEBI:58210"/>
    </ligand>
</feature>
<feature type="active site" description="Proton donor" evidence="9 11">
    <location>
        <position position="98"/>
    </location>
</feature>
<evidence type="ECO:0000256" key="7">
    <source>
        <dbReference type="ARBA" id="ARBA00022884"/>
    </source>
</evidence>
<dbReference type="GO" id="GO:0102262">
    <property type="term" value="F:tRNA-dihydrouridine16 synthase activity"/>
    <property type="evidence" value="ECO:0007669"/>
    <property type="project" value="RHEA"/>
</dbReference>
<accession>A0A656HF95</accession>
<reference evidence="15" key="1">
    <citation type="journal article" date="2011" name="Stand. Genomic Sci.">
        <title>Genome sequence of the filamentous, gliding Thiothrix nivea neotype strain (JP2(T)).</title>
        <authorList>
            <person name="Lapidus A."/>
            <person name="Nolan M."/>
            <person name="Lucas S."/>
            <person name="Glavina Del Rio T."/>
            <person name="Tice H."/>
            <person name="Cheng J.F."/>
            <person name="Tapia R."/>
            <person name="Han C."/>
            <person name="Goodwin L."/>
            <person name="Pitluck S."/>
            <person name="Liolios K."/>
            <person name="Pagani I."/>
            <person name="Ivanova N."/>
            <person name="Huntemann M."/>
            <person name="Mavromatis K."/>
            <person name="Mikhailova N."/>
            <person name="Pati A."/>
            <person name="Chen A."/>
            <person name="Palaniappan K."/>
            <person name="Land M."/>
            <person name="Brambilla E.M."/>
            <person name="Rohde M."/>
            <person name="Abt B."/>
            <person name="Verbarg S."/>
            <person name="Goker M."/>
            <person name="Bristow J."/>
            <person name="Eisen J.A."/>
            <person name="Markowitz V."/>
            <person name="Hugenholtz P."/>
            <person name="Kyrpides N.C."/>
            <person name="Klenk H.P."/>
            <person name="Woyke T."/>
        </authorList>
    </citation>
    <scope>NUCLEOTIDE SEQUENCE [LARGE SCALE GENOMIC DNA]</scope>
    <source>
        <strain evidence="15">ATCC 35100 / DSM 5205 / JP2</strain>
    </source>
</reference>
<evidence type="ECO:0000256" key="9">
    <source>
        <dbReference type="HAMAP-Rule" id="MF_02043"/>
    </source>
</evidence>
<evidence type="ECO:0000256" key="3">
    <source>
        <dbReference type="ARBA" id="ARBA00022630"/>
    </source>
</evidence>